<reference evidence="1" key="1">
    <citation type="submission" date="2023-06" db="EMBL/GenBank/DDBJ databases">
        <title>Genome-scale phylogeny and comparative genomics of the fungal order Sordariales.</title>
        <authorList>
            <consortium name="Lawrence Berkeley National Laboratory"/>
            <person name="Hensen N."/>
            <person name="Bonometti L."/>
            <person name="Westerberg I."/>
            <person name="Brannstrom I.O."/>
            <person name="Guillou S."/>
            <person name="Cros-Aarteil S."/>
            <person name="Calhoun S."/>
            <person name="Haridas S."/>
            <person name="Kuo A."/>
            <person name="Mondo S."/>
            <person name="Pangilinan J."/>
            <person name="Riley R."/>
            <person name="LaButti K."/>
            <person name="Andreopoulos B."/>
            <person name="Lipzen A."/>
            <person name="Chen C."/>
            <person name="Yanf M."/>
            <person name="Daum C."/>
            <person name="Ng V."/>
            <person name="Clum A."/>
            <person name="Steindorff A."/>
            <person name="Ohm R."/>
            <person name="Martin F."/>
            <person name="Silar P."/>
            <person name="Natvig D."/>
            <person name="Lalanne C."/>
            <person name="Gautier V."/>
            <person name="Ament-velasquez S.L."/>
            <person name="Kruys A."/>
            <person name="Hutchinson M.I."/>
            <person name="Powell A.J."/>
            <person name="Barry K."/>
            <person name="Miller A.N."/>
            <person name="Grigoriev I.V."/>
            <person name="Debuchy R."/>
            <person name="Gladieux P."/>
            <person name="Thoren M.H."/>
            <person name="Johannesson H."/>
        </authorList>
    </citation>
    <scope>NUCLEOTIDE SEQUENCE</scope>
    <source>
        <strain evidence="1">SMH2392-1A</strain>
    </source>
</reference>
<dbReference type="EMBL" id="JAUIRO010000001">
    <property type="protein sequence ID" value="KAK0735207.1"/>
    <property type="molecule type" value="Genomic_DNA"/>
</dbReference>
<keyword evidence="2" id="KW-1185">Reference proteome</keyword>
<evidence type="ECO:0000313" key="1">
    <source>
        <dbReference type="EMBL" id="KAK0735207.1"/>
    </source>
</evidence>
<proteinExistence type="predicted"/>
<protein>
    <submittedName>
        <fullName evidence="1">Uncharacterized protein</fullName>
    </submittedName>
</protein>
<dbReference type="AlphaFoldDB" id="A0AA40BJ62"/>
<organism evidence="1 2">
    <name type="scientific">Lasiosphaeria miniovina</name>
    <dbReference type="NCBI Taxonomy" id="1954250"/>
    <lineage>
        <taxon>Eukaryota</taxon>
        <taxon>Fungi</taxon>
        <taxon>Dikarya</taxon>
        <taxon>Ascomycota</taxon>
        <taxon>Pezizomycotina</taxon>
        <taxon>Sordariomycetes</taxon>
        <taxon>Sordariomycetidae</taxon>
        <taxon>Sordariales</taxon>
        <taxon>Lasiosphaeriaceae</taxon>
        <taxon>Lasiosphaeria</taxon>
    </lineage>
</organism>
<sequence length="188" mass="21300">MASRPRVLKSPSSKSSVDYMLKEAAQHAKSTTRKQHNTQTAQHARRSEICRFVFSHAGCVPWALGHQNDDRLFFPRRGPTKRSAFRLARDPLADSPRHPSAIRRRRKWCKVGRPETNAHPIPDRILPHGQRILPHGQRSVAGDARQVPRRVPRCSGELPRGPPHTCVSLAEEWAETGPAECRDIPLRE</sequence>
<name>A0AA40BJ62_9PEZI</name>
<dbReference type="Proteomes" id="UP001172101">
    <property type="component" value="Unassembled WGS sequence"/>
</dbReference>
<evidence type="ECO:0000313" key="2">
    <source>
        <dbReference type="Proteomes" id="UP001172101"/>
    </source>
</evidence>
<dbReference type="RefSeq" id="XP_060304084.1">
    <property type="nucleotide sequence ID" value="XM_060448186.1"/>
</dbReference>
<accession>A0AA40BJ62</accession>
<comment type="caution">
    <text evidence="1">The sequence shown here is derived from an EMBL/GenBank/DDBJ whole genome shotgun (WGS) entry which is preliminary data.</text>
</comment>
<dbReference type="GeneID" id="85331456"/>
<gene>
    <name evidence="1" type="ORF">B0T26DRAFT_98478</name>
</gene>